<dbReference type="RefSeq" id="WP_161479910.1">
    <property type="nucleotide sequence ID" value="NZ_WXEW01000003.1"/>
</dbReference>
<dbReference type="EMBL" id="WXEW01000003">
    <property type="protein sequence ID" value="NAS22565.1"/>
    <property type="molecule type" value="Genomic_DNA"/>
</dbReference>
<feature type="compositionally biased region" description="Basic and acidic residues" evidence="10">
    <location>
        <begin position="497"/>
        <end position="513"/>
    </location>
</feature>
<dbReference type="PROSITE" id="PS00297">
    <property type="entry name" value="HSP70_1"/>
    <property type="match status" value="1"/>
</dbReference>
<dbReference type="InterPro" id="IPR043129">
    <property type="entry name" value="ATPase_NBD"/>
</dbReference>
<dbReference type="InterPro" id="IPR012725">
    <property type="entry name" value="Chaperone_DnaK"/>
</dbReference>
<dbReference type="Gene3D" id="3.90.640.10">
    <property type="entry name" value="Actin, Chain A, domain 4"/>
    <property type="match status" value="1"/>
</dbReference>
<evidence type="ECO:0000256" key="5">
    <source>
        <dbReference type="ARBA" id="ARBA00023016"/>
    </source>
</evidence>
<dbReference type="PROSITE" id="PS00329">
    <property type="entry name" value="HSP70_2"/>
    <property type="match status" value="1"/>
</dbReference>
<feature type="region of interest" description="Disordered" evidence="10">
    <location>
        <begin position="582"/>
        <end position="622"/>
    </location>
</feature>
<name>A0A7C9J2L7_9ACTN</name>
<dbReference type="PRINTS" id="PR00301">
    <property type="entry name" value="HEATSHOCK70"/>
</dbReference>
<comment type="induction">
    <text evidence="7">By stress conditions e.g. heat shock.</text>
</comment>
<keyword evidence="9" id="KW-0175">Coiled coil</keyword>
<feature type="coiled-coil region" evidence="9">
    <location>
        <begin position="227"/>
        <end position="254"/>
    </location>
</feature>
<feature type="compositionally biased region" description="Low complexity" evidence="10">
    <location>
        <begin position="583"/>
        <end position="596"/>
    </location>
</feature>
<accession>A0A7C9J2L7</accession>
<dbReference type="HAMAP" id="MF_00332">
    <property type="entry name" value="DnaK"/>
    <property type="match status" value="1"/>
</dbReference>
<evidence type="ECO:0000256" key="7">
    <source>
        <dbReference type="HAMAP-Rule" id="MF_00332"/>
    </source>
</evidence>
<evidence type="ECO:0000256" key="9">
    <source>
        <dbReference type="SAM" id="Coils"/>
    </source>
</evidence>
<feature type="region of interest" description="Disordered" evidence="10">
    <location>
        <begin position="497"/>
        <end position="516"/>
    </location>
</feature>
<evidence type="ECO:0000313" key="11">
    <source>
        <dbReference type="EMBL" id="NAS22565.1"/>
    </source>
</evidence>
<dbReference type="GO" id="GO:0005524">
    <property type="term" value="F:ATP binding"/>
    <property type="evidence" value="ECO:0007669"/>
    <property type="project" value="UniProtKB-UniRule"/>
</dbReference>
<feature type="compositionally biased region" description="Basic and acidic residues" evidence="10">
    <location>
        <begin position="613"/>
        <end position="622"/>
    </location>
</feature>
<evidence type="ECO:0000256" key="4">
    <source>
        <dbReference type="ARBA" id="ARBA00022840"/>
    </source>
</evidence>
<feature type="modified residue" description="Phosphothreonine; by autocatalysis" evidence="7">
    <location>
        <position position="174"/>
    </location>
</feature>
<dbReference type="SUPFAM" id="SSF100934">
    <property type="entry name" value="Heat shock protein 70kD (HSP70), C-terminal subdomain"/>
    <property type="match status" value="1"/>
</dbReference>
<evidence type="ECO:0000256" key="10">
    <source>
        <dbReference type="SAM" id="MobiDB-lite"/>
    </source>
</evidence>
<keyword evidence="2 7" id="KW-0597">Phosphoprotein</keyword>
<dbReference type="FunFam" id="2.60.34.10:FF:000014">
    <property type="entry name" value="Chaperone protein DnaK HSP70"/>
    <property type="match status" value="1"/>
</dbReference>
<dbReference type="GO" id="GO:0140662">
    <property type="term" value="F:ATP-dependent protein folding chaperone"/>
    <property type="evidence" value="ECO:0007669"/>
    <property type="project" value="InterPro"/>
</dbReference>
<evidence type="ECO:0000256" key="2">
    <source>
        <dbReference type="ARBA" id="ARBA00022553"/>
    </source>
</evidence>
<evidence type="ECO:0000313" key="12">
    <source>
        <dbReference type="Proteomes" id="UP000479526"/>
    </source>
</evidence>
<protein>
    <recommendedName>
        <fullName evidence="7">Chaperone protein DnaK</fullName>
    </recommendedName>
    <alternativeName>
        <fullName evidence="7">HSP70</fullName>
    </alternativeName>
    <alternativeName>
        <fullName evidence="7">Heat shock 70 kDa protein</fullName>
    </alternativeName>
    <alternativeName>
        <fullName evidence="7">Heat shock protein 70</fullName>
    </alternativeName>
</protein>
<dbReference type="NCBIfam" id="TIGR02350">
    <property type="entry name" value="prok_dnaK"/>
    <property type="match status" value="1"/>
</dbReference>
<dbReference type="Gene3D" id="2.60.34.10">
    <property type="entry name" value="Substrate Binding Domain Of DNAk, Chain A, domain 1"/>
    <property type="match status" value="1"/>
</dbReference>
<dbReference type="Proteomes" id="UP000479526">
    <property type="component" value="Unassembled WGS sequence"/>
</dbReference>
<dbReference type="GO" id="GO:0051082">
    <property type="term" value="F:unfolded protein binding"/>
    <property type="evidence" value="ECO:0007669"/>
    <property type="project" value="InterPro"/>
</dbReference>
<keyword evidence="5 7" id="KW-0346">Stress response</keyword>
<dbReference type="FunFam" id="3.30.420.40:FF:000071">
    <property type="entry name" value="Molecular chaperone DnaK"/>
    <property type="match status" value="1"/>
</dbReference>
<dbReference type="PANTHER" id="PTHR19375">
    <property type="entry name" value="HEAT SHOCK PROTEIN 70KDA"/>
    <property type="match status" value="1"/>
</dbReference>
<dbReference type="CDD" id="cd10234">
    <property type="entry name" value="ASKHA_NBD_HSP70_DnaK-like"/>
    <property type="match status" value="1"/>
</dbReference>
<dbReference type="InterPro" id="IPR018181">
    <property type="entry name" value="Heat_shock_70_CS"/>
</dbReference>
<dbReference type="FunFam" id="1.20.1270.10:FF:000001">
    <property type="entry name" value="Molecular chaperone DnaK"/>
    <property type="match status" value="1"/>
</dbReference>
<comment type="similarity">
    <text evidence="1 7 8">Belongs to the heat shock protein 70 family.</text>
</comment>
<evidence type="ECO:0000256" key="6">
    <source>
        <dbReference type="ARBA" id="ARBA00023186"/>
    </source>
</evidence>
<dbReference type="Gene3D" id="1.20.1270.10">
    <property type="match status" value="1"/>
</dbReference>
<dbReference type="NCBIfam" id="NF001413">
    <property type="entry name" value="PRK00290.1"/>
    <property type="match status" value="1"/>
</dbReference>
<keyword evidence="4 7" id="KW-0067">ATP-binding</keyword>
<keyword evidence="12" id="KW-1185">Reference proteome</keyword>
<reference evidence="11 12" key="1">
    <citation type="submission" date="2020-01" db="EMBL/GenBank/DDBJ databases">
        <title>Herbidospora sp. NEAU-GS84 nov., a novel actinomycete isolated from soil.</title>
        <authorList>
            <person name="Han L."/>
        </authorList>
    </citation>
    <scope>NUCLEOTIDE SEQUENCE [LARGE SCALE GENOMIC DNA]</scope>
    <source>
        <strain evidence="11 12">NEAU-GS84</strain>
    </source>
</reference>
<keyword evidence="3 7" id="KW-0547">Nucleotide-binding</keyword>
<dbReference type="FunFam" id="3.90.640.10:FF:000003">
    <property type="entry name" value="Molecular chaperone DnaK"/>
    <property type="match status" value="1"/>
</dbReference>
<evidence type="ECO:0000256" key="3">
    <source>
        <dbReference type="ARBA" id="ARBA00022741"/>
    </source>
</evidence>
<evidence type="ECO:0000256" key="8">
    <source>
        <dbReference type="RuleBase" id="RU003322"/>
    </source>
</evidence>
<dbReference type="Gene3D" id="3.30.420.40">
    <property type="match status" value="2"/>
</dbReference>
<dbReference type="Pfam" id="PF00012">
    <property type="entry name" value="HSP70"/>
    <property type="match status" value="1"/>
</dbReference>
<comment type="caution">
    <text evidence="11">The sequence shown here is derived from an EMBL/GenBank/DDBJ whole genome shotgun (WGS) entry which is preliminary data.</text>
</comment>
<dbReference type="PROSITE" id="PS01036">
    <property type="entry name" value="HSP70_3"/>
    <property type="match status" value="1"/>
</dbReference>
<dbReference type="InterPro" id="IPR013126">
    <property type="entry name" value="Hsp_70_fam"/>
</dbReference>
<organism evidence="11 12">
    <name type="scientific">Herbidospora solisilvae</name>
    <dbReference type="NCBI Taxonomy" id="2696284"/>
    <lineage>
        <taxon>Bacteria</taxon>
        <taxon>Bacillati</taxon>
        <taxon>Actinomycetota</taxon>
        <taxon>Actinomycetes</taxon>
        <taxon>Streptosporangiales</taxon>
        <taxon>Streptosporangiaceae</taxon>
        <taxon>Herbidospora</taxon>
    </lineage>
</organism>
<dbReference type="InterPro" id="IPR029047">
    <property type="entry name" value="HSP70_peptide-bd_sf"/>
</dbReference>
<gene>
    <name evidence="7 11" type="primary">dnaK</name>
    <name evidence="11" type="ORF">GT755_12815</name>
</gene>
<evidence type="ECO:0000256" key="1">
    <source>
        <dbReference type="ARBA" id="ARBA00007381"/>
    </source>
</evidence>
<dbReference type="SUPFAM" id="SSF53067">
    <property type="entry name" value="Actin-like ATPase domain"/>
    <property type="match status" value="2"/>
</dbReference>
<dbReference type="SUPFAM" id="SSF100920">
    <property type="entry name" value="Heat shock protein 70kD (HSP70), peptide-binding domain"/>
    <property type="match status" value="1"/>
</dbReference>
<comment type="function">
    <text evidence="7">Acts as a chaperone.</text>
</comment>
<sequence>MARAVGIDLGTTNSVVSILEGGEPTVIANAQGSRTTPSVVAFAKNGEVLVGEVAKRQAVTNVDRTIRSVKREMGTNWSVEIDGKKFTPQQISAFVLQKLKQDAEAYLGEKITDAVITVPAYFNDAQRQATKEAGQIAGLNVLRIINEPTSAALAYGLDKDKDQTILVFDLGGGTFDVSLLDVGQEDGHGFVEVKATSGDNHLGGDDWDQRVVDELVTRFKNAHGVDLSKDKMALQRLREAAEKAKIELSAQTETTINLPYITASAEGPLHLEEKLTRSEFQRITADLLDRCKGPFHQVIKDAGIKVSDIAHVVLVGGSTRMPAVTELVKELTGGQEPNKGVNPDEVVAIGAALQAGVLKGEVKDVLLLDVTPLSLGIETKGGIFTKIIERNTTIPTKRSEVFTTAEDNQPSVQIQVYQGEREIAARNKKLATFELTGIAPAPRGIPQIEVTFDIDANGIVNVGAKDLGTGKEQSMTITGGSALNKDDIDRMVREAESYAEEDKQRREEAEVRNNADSLAYQTDKFLRENDDKVPADIKTEVTESLAELKKALEGTDVPAIRTAADKLATVSQKMGSAIYANSQAQAGEGAPGAEQGDAGKADDDVVEAEIVDDEPKREGGAK</sequence>
<dbReference type="AlphaFoldDB" id="A0A7C9J2L7"/>
<dbReference type="InterPro" id="IPR029048">
    <property type="entry name" value="HSP70_C_sf"/>
</dbReference>
<keyword evidence="6 7" id="KW-0143">Chaperone</keyword>
<proteinExistence type="evidence at transcript level"/>